<proteinExistence type="predicted"/>
<evidence type="ECO:0000313" key="1">
    <source>
        <dbReference type="EMBL" id="CEK63527.1"/>
    </source>
</evidence>
<organism evidence="1">
    <name type="scientific">Arion vulgaris</name>
    <dbReference type="NCBI Taxonomy" id="1028688"/>
    <lineage>
        <taxon>Eukaryota</taxon>
        <taxon>Metazoa</taxon>
        <taxon>Spiralia</taxon>
        <taxon>Lophotrochozoa</taxon>
        <taxon>Mollusca</taxon>
        <taxon>Gastropoda</taxon>
        <taxon>Heterobranchia</taxon>
        <taxon>Euthyneura</taxon>
        <taxon>Panpulmonata</taxon>
        <taxon>Eupulmonata</taxon>
        <taxon>Stylommatophora</taxon>
        <taxon>Helicina</taxon>
        <taxon>Arionoidea</taxon>
        <taxon>Arionidae</taxon>
        <taxon>Arion</taxon>
    </lineage>
</organism>
<accession>A0A0B6Z593</accession>
<reference evidence="1" key="1">
    <citation type="submission" date="2014-12" db="EMBL/GenBank/DDBJ databases">
        <title>Insight into the proteome of Arion vulgaris.</title>
        <authorList>
            <person name="Aradska J."/>
            <person name="Bulat T."/>
            <person name="Smidak R."/>
            <person name="Sarate P."/>
            <person name="Gangsoo J."/>
            <person name="Sialana F."/>
            <person name="Bilban M."/>
            <person name="Lubec G."/>
        </authorList>
    </citation>
    <scope>NUCLEOTIDE SEQUENCE</scope>
    <source>
        <tissue evidence="1">Skin</tissue>
    </source>
</reference>
<dbReference type="AlphaFoldDB" id="A0A0B6Z593"/>
<gene>
    <name evidence="1" type="primary">ORF48606</name>
</gene>
<name>A0A0B6Z593_9EUPU</name>
<feature type="non-terminal residue" evidence="1">
    <location>
        <position position="68"/>
    </location>
</feature>
<dbReference type="EMBL" id="HACG01016662">
    <property type="protein sequence ID" value="CEK63527.1"/>
    <property type="molecule type" value="Transcribed_RNA"/>
</dbReference>
<sequence>SIAGPGTTLSARWLNTHNSTFEDQSWFTWNSTVALWDTLFGDMDICYLSIQHLRTRDILHNPQGKQKR</sequence>
<feature type="non-terminal residue" evidence="1">
    <location>
        <position position="1"/>
    </location>
</feature>
<protein>
    <submittedName>
        <fullName evidence="1">Uncharacterized protein</fullName>
    </submittedName>
</protein>